<evidence type="ECO:0000259" key="2">
    <source>
        <dbReference type="PROSITE" id="PS51094"/>
    </source>
</evidence>
<dbReference type="SUPFAM" id="SSF55804">
    <property type="entry name" value="Phoshotransferase/anion transport protein"/>
    <property type="match status" value="1"/>
</dbReference>
<dbReference type="AlphaFoldDB" id="A0A6C2U8W9"/>
<keyword evidence="1" id="KW-0472">Membrane</keyword>
<dbReference type="CDD" id="cd00211">
    <property type="entry name" value="PTS_IIA_fru"/>
    <property type="match status" value="1"/>
</dbReference>
<dbReference type="InterPro" id="IPR003743">
    <property type="entry name" value="Zf-RING_7"/>
</dbReference>
<proteinExistence type="predicted"/>
<evidence type="ECO:0000313" key="4">
    <source>
        <dbReference type="Proteomes" id="UP000366872"/>
    </source>
</evidence>
<dbReference type="InterPro" id="IPR051541">
    <property type="entry name" value="PTS_SugarTrans_NitroReg"/>
</dbReference>
<evidence type="ECO:0000256" key="1">
    <source>
        <dbReference type="SAM" id="Phobius"/>
    </source>
</evidence>
<organism evidence="3 4">
    <name type="scientific">Pontiella desulfatans</name>
    <dbReference type="NCBI Taxonomy" id="2750659"/>
    <lineage>
        <taxon>Bacteria</taxon>
        <taxon>Pseudomonadati</taxon>
        <taxon>Kiritimatiellota</taxon>
        <taxon>Kiritimatiellia</taxon>
        <taxon>Kiritimatiellales</taxon>
        <taxon>Pontiellaceae</taxon>
        <taxon>Pontiella</taxon>
    </lineage>
</organism>
<accession>A0A6C2U8W9</accession>
<feature type="domain" description="PTS EIIA type-2" evidence="2">
    <location>
        <begin position="131"/>
        <end position="275"/>
    </location>
</feature>
<evidence type="ECO:0000313" key="3">
    <source>
        <dbReference type="EMBL" id="VGO16167.1"/>
    </source>
</evidence>
<dbReference type="EMBL" id="CAAHFG010000003">
    <property type="protein sequence ID" value="VGO16167.1"/>
    <property type="molecule type" value="Genomic_DNA"/>
</dbReference>
<dbReference type="Proteomes" id="UP000366872">
    <property type="component" value="Unassembled WGS sequence"/>
</dbReference>
<keyword evidence="1" id="KW-1133">Transmembrane helix</keyword>
<keyword evidence="4" id="KW-1185">Reference proteome</keyword>
<reference evidence="3 4" key="1">
    <citation type="submission" date="2019-04" db="EMBL/GenBank/DDBJ databases">
        <authorList>
            <person name="Van Vliet M D."/>
        </authorList>
    </citation>
    <scope>NUCLEOTIDE SEQUENCE [LARGE SCALE GENOMIC DNA]</scope>
    <source>
        <strain evidence="3 4">F1</strain>
    </source>
</reference>
<dbReference type="GO" id="GO:0030295">
    <property type="term" value="F:protein kinase activator activity"/>
    <property type="evidence" value="ECO:0007669"/>
    <property type="project" value="TreeGrafter"/>
</dbReference>
<feature type="transmembrane region" description="Helical" evidence="1">
    <location>
        <begin position="225"/>
        <end position="243"/>
    </location>
</feature>
<dbReference type="Pfam" id="PF00359">
    <property type="entry name" value="PTS_EIIA_2"/>
    <property type="match status" value="1"/>
</dbReference>
<dbReference type="InterPro" id="IPR016152">
    <property type="entry name" value="PTrfase/Anion_transptr"/>
</dbReference>
<dbReference type="PANTHER" id="PTHR47738:SF1">
    <property type="entry name" value="NITROGEN REGULATORY PROTEIN"/>
    <property type="match status" value="1"/>
</dbReference>
<dbReference type="Gene3D" id="3.40.930.10">
    <property type="entry name" value="Mannitol-specific EII, Chain A"/>
    <property type="match status" value="1"/>
</dbReference>
<dbReference type="PROSITE" id="PS51094">
    <property type="entry name" value="PTS_EIIA_TYPE_2"/>
    <property type="match status" value="1"/>
</dbReference>
<sequence>MTTTHSLINQLIQLQELVVANMQKKVSQPNARLEELTKSITSLSADLPQQIKSHFNRLLQKHPEAIVPVANELCTGCGMGLTKSMVQAVHKAEGLSRCPNCARFLYYPDQLIARERVSRSYGEAKKTGIGRFTAPELMMVDLKGATGEEVLGEICARMEQEGFVEDKDHLLDLALQREAIISTAVDNGLAFPHVRGVEGGGLSMVVGIHKKGVKFGGPGRTLTRIFFFVVIPTATSAFYLRLISGLSKTFRDKEVSESLLACSSEDELWKALIKATRKSFK</sequence>
<protein>
    <submittedName>
        <fullName evidence="3">PTS system mannose-specific EIIBCA component</fullName>
    </submittedName>
</protein>
<dbReference type="PANTHER" id="PTHR47738">
    <property type="entry name" value="PTS SYSTEM FRUCTOSE-LIKE EIIA COMPONENT-RELATED"/>
    <property type="match status" value="1"/>
</dbReference>
<keyword evidence="1" id="KW-0812">Transmembrane</keyword>
<dbReference type="Pfam" id="PF02591">
    <property type="entry name" value="Zn_ribbon_9"/>
    <property type="match status" value="1"/>
</dbReference>
<name>A0A6C2U8W9_PONDE</name>
<dbReference type="RefSeq" id="WP_136081712.1">
    <property type="nucleotide sequence ID" value="NZ_CAAHFG010000003.1"/>
</dbReference>
<dbReference type="Gene3D" id="1.10.287.1490">
    <property type="match status" value="1"/>
</dbReference>
<gene>
    <name evidence="3" type="primary">manP_2</name>
    <name evidence="3" type="ORF">PDESU_04757</name>
</gene>
<dbReference type="InterPro" id="IPR002178">
    <property type="entry name" value="PTS_EIIA_type-2_dom"/>
</dbReference>